<comment type="caution">
    <text evidence="2">The sequence shown here is derived from an EMBL/GenBank/DDBJ whole genome shotgun (WGS) entry which is preliminary data.</text>
</comment>
<dbReference type="Proteomes" id="UP000285951">
    <property type="component" value="Unassembled WGS sequence"/>
</dbReference>
<evidence type="ECO:0000256" key="1">
    <source>
        <dbReference type="SAM" id="Coils"/>
    </source>
</evidence>
<dbReference type="InterPro" id="IPR036869">
    <property type="entry name" value="J_dom_sf"/>
</dbReference>
<dbReference type="Gene3D" id="1.10.287.110">
    <property type="entry name" value="DnaJ domain"/>
    <property type="match status" value="1"/>
</dbReference>
<protein>
    <submittedName>
        <fullName evidence="2">Uncharacterized protein</fullName>
    </submittedName>
</protein>
<dbReference type="Proteomes" id="UP000462449">
    <property type="component" value="Unassembled WGS sequence"/>
</dbReference>
<organism evidence="2 5">
    <name type="scientific">Labilibaculum euxinus</name>
    <dbReference type="NCBI Taxonomy" id="2686357"/>
    <lineage>
        <taxon>Bacteria</taxon>
        <taxon>Pseudomonadati</taxon>
        <taxon>Bacteroidota</taxon>
        <taxon>Bacteroidia</taxon>
        <taxon>Marinilabiliales</taxon>
        <taxon>Marinifilaceae</taxon>
        <taxon>Labilibaculum</taxon>
    </lineage>
</organism>
<dbReference type="AlphaFoldDB" id="A0A7M4D8R8"/>
<dbReference type="EMBL" id="WOTW01000038">
    <property type="protein sequence ID" value="MUP39047.1"/>
    <property type="molecule type" value="Genomic_DNA"/>
</dbReference>
<proteinExistence type="predicted"/>
<keyword evidence="1" id="KW-0175">Coiled coil</keyword>
<accession>A0A7M4D8R8</accession>
<dbReference type="RefSeq" id="WP_156196547.1">
    <property type="nucleotide sequence ID" value="NZ_QTZN02000038.1"/>
</dbReference>
<reference evidence="3 4" key="1">
    <citation type="submission" date="2019-11" db="EMBL/GenBank/DDBJ databases">
        <title>Draft genome sequence of Labilibaculum sp. strain SYP isolated from Black Sea.</title>
        <authorList>
            <person name="Yadav S."/>
            <person name="Villanueva L."/>
        </authorList>
    </citation>
    <scope>NUCLEOTIDE SEQUENCE [LARGE SCALE GENOMIC DNA]</scope>
    <source>
        <strain evidence="3 4">44</strain>
    </source>
</reference>
<evidence type="ECO:0000313" key="2">
    <source>
        <dbReference type="EMBL" id="MUP39047.1"/>
    </source>
</evidence>
<dbReference type="OrthoDB" id="965484at2"/>
<reference evidence="2 5" key="2">
    <citation type="submission" date="2019-12" db="EMBL/GenBank/DDBJ databases">
        <title>Draft genome sequence of Labilibaculum sp. strain 44 isolated from deep waters of Black Sea.</title>
        <authorList>
            <person name="Yadav S."/>
            <person name="Villanueva L."/>
        </authorList>
    </citation>
    <scope>NUCLEOTIDE SEQUENCE [LARGE SCALE GENOMIC DNA]</scope>
    <source>
        <strain evidence="2 5">44</strain>
    </source>
</reference>
<keyword evidence="4" id="KW-1185">Reference proteome</keyword>
<evidence type="ECO:0000313" key="5">
    <source>
        <dbReference type="Proteomes" id="UP000462449"/>
    </source>
</evidence>
<feature type="coiled-coil region" evidence="1">
    <location>
        <begin position="16"/>
        <end position="75"/>
    </location>
</feature>
<sequence length="242" mass="28481">MLDKKLQISNKPALDQLFLKGQIEALRKELEFIEQKTIAFETLLRTSLADELIEKQELRIIYKKLKQAKKEKRLEQKKRGKNYKEPIGIKPISTAAVNKTSNKEEQKEIKRLYREAMLHVHPDKFSMNEEKIDLATEVTSKLIDIYRAGNLHELQQYHAHIFSGNALNQEIKVLPKGTKIIAQNSYLKKEKEHLEDLLFAAKNRHTYKVLTEYPDPLLFVEELRVYYADKIIKLRKRTRKAV</sequence>
<gene>
    <name evidence="3" type="ORF">DWB62_014600</name>
    <name evidence="2" type="ORF">GNY23_14600</name>
</gene>
<dbReference type="EMBL" id="QTZN02000038">
    <property type="protein sequence ID" value="MVB08252.1"/>
    <property type="molecule type" value="Genomic_DNA"/>
</dbReference>
<evidence type="ECO:0000313" key="4">
    <source>
        <dbReference type="Proteomes" id="UP000285951"/>
    </source>
</evidence>
<evidence type="ECO:0000313" key="3">
    <source>
        <dbReference type="EMBL" id="MVB08252.1"/>
    </source>
</evidence>
<name>A0A7M4D8R8_9BACT</name>
<dbReference type="SUPFAM" id="SSF46565">
    <property type="entry name" value="Chaperone J-domain"/>
    <property type="match status" value="1"/>
</dbReference>